<name>A0A1Q8TBN7_9GAMM</name>
<evidence type="ECO:0000256" key="1">
    <source>
        <dbReference type="ARBA" id="ARBA00022679"/>
    </source>
</evidence>
<organism evidence="6 7">
    <name type="scientific">Chromohalobacter japonicus</name>
    <dbReference type="NCBI Taxonomy" id="223900"/>
    <lineage>
        <taxon>Bacteria</taxon>
        <taxon>Pseudomonadati</taxon>
        <taxon>Pseudomonadota</taxon>
        <taxon>Gammaproteobacteria</taxon>
        <taxon>Oceanospirillales</taxon>
        <taxon>Halomonadaceae</taxon>
        <taxon>Chromohalobacter</taxon>
    </lineage>
</organism>
<accession>A0A1Q8TBN7</accession>
<evidence type="ECO:0000256" key="2">
    <source>
        <dbReference type="ARBA" id="ARBA00022695"/>
    </source>
</evidence>
<sequence length="367" mass="41789">MINFDARLKRLKDRRQGTRELVLLEKGYYSWDSGDYRIRETYEKLSESPGVRYTVGAMSAVDPQSTQVSINEGNRVSDTLISMLKTNGIGATKRMQGSVALDIHIEGHSDVDMLIICEDTILVQTPKLDGSACYAPDKRPMVDIVAELRNASEQKLTTRYHQAEVNCSNSKSISLKGGSLKRKVDIVPSCWHHTHDYQNSWQERDIGVKIYHKKDHCLLGNFPFKHISRVGEKDAQYSGNLKKVIRLFKNLVADMPDYKKGKAKALTSYDLAGIAYHMDQRLNVPSYMSLALVEKAREFLSFLNSYESYRNTLKVPDDTRVIFDGKEKSEALEIIFKEVEDLAFSVFKELRPLSSVYDENVIKSKVI</sequence>
<proteinExistence type="predicted"/>
<dbReference type="EMBL" id="MSDQ01000027">
    <property type="protein sequence ID" value="OLO11103.1"/>
    <property type="molecule type" value="Genomic_DNA"/>
</dbReference>
<keyword evidence="1" id="KW-0808">Transferase</keyword>
<feature type="domain" description="cGAS/DncV-like nucleotidyltransferase C-terminal helical" evidence="5">
    <location>
        <begin position="231"/>
        <end position="328"/>
    </location>
</feature>
<dbReference type="AlphaFoldDB" id="A0A1Q8TBN7"/>
<keyword evidence="2" id="KW-0548">Nucleotidyltransferase</keyword>
<dbReference type="Proteomes" id="UP000186806">
    <property type="component" value="Unassembled WGS sequence"/>
</dbReference>
<keyword evidence="3" id="KW-0547">Nucleotide-binding</keyword>
<gene>
    <name evidence="6" type="ORF">BTW10_11590</name>
</gene>
<reference evidence="6 7" key="1">
    <citation type="submission" date="2016-12" db="EMBL/GenBank/DDBJ databases">
        <title>Draft genome sequences of strains Salinicola socius SMB35, Salinicola sp. MH3R3-1 and Chromohalobacter sp. SMB17 from the Verkhnekamsk potash mining region of Russia.</title>
        <authorList>
            <person name="Mavrodi D.V."/>
            <person name="Olsson B.E."/>
            <person name="Korsakova E.S."/>
            <person name="Pyankova A."/>
            <person name="Mavrodi O.V."/>
            <person name="Plotnikova E.G."/>
        </authorList>
    </citation>
    <scope>NUCLEOTIDE SEQUENCE [LARGE SCALE GENOMIC DNA]</scope>
    <source>
        <strain evidence="6 7">SMB17</strain>
    </source>
</reference>
<evidence type="ECO:0000259" key="5">
    <source>
        <dbReference type="Pfam" id="PF26305"/>
    </source>
</evidence>
<dbReference type="InterPro" id="IPR058909">
    <property type="entry name" value="CD_NTase_C"/>
</dbReference>
<comment type="caution">
    <text evidence="6">The sequence shown here is derived from an EMBL/GenBank/DDBJ whole genome shotgun (WGS) entry which is preliminary data.</text>
</comment>
<protein>
    <recommendedName>
        <fullName evidence="5">cGAS/DncV-like nucleotidyltransferase C-terminal helical domain-containing protein</fullName>
    </recommendedName>
</protein>
<dbReference type="Pfam" id="PF26305">
    <property type="entry name" value="CD_NTase_C"/>
    <property type="match status" value="1"/>
</dbReference>
<evidence type="ECO:0000256" key="3">
    <source>
        <dbReference type="ARBA" id="ARBA00022741"/>
    </source>
</evidence>
<dbReference type="RefSeq" id="WP_075369534.1">
    <property type="nucleotide sequence ID" value="NZ_MSDQ01000027.1"/>
</dbReference>
<evidence type="ECO:0000256" key="4">
    <source>
        <dbReference type="ARBA" id="ARBA00023118"/>
    </source>
</evidence>
<keyword evidence="4" id="KW-0051">Antiviral defense</keyword>
<evidence type="ECO:0000313" key="7">
    <source>
        <dbReference type="Proteomes" id="UP000186806"/>
    </source>
</evidence>
<keyword evidence="7" id="KW-1185">Reference proteome</keyword>
<evidence type="ECO:0000313" key="6">
    <source>
        <dbReference type="EMBL" id="OLO11103.1"/>
    </source>
</evidence>